<dbReference type="Proteomes" id="UP001597641">
    <property type="component" value="Unassembled WGS sequence"/>
</dbReference>
<evidence type="ECO:0000256" key="1">
    <source>
        <dbReference type="ARBA" id="ARBA00022801"/>
    </source>
</evidence>
<comment type="caution">
    <text evidence="3">The sequence shown here is derived from an EMBL/GenBank/DDBJ whole genome shotgun (WGS) entry which is preliminary data.</text>
</comment>
<dbReference type="SUPFAM" id="SSF55031">
    <property type="entry name" value="Bacterial exopeptidase dimerisation domain"/>
    <property type="match status" value="1"/>
</dbReference>
<dbReference type="NCBIfam" id="TIGR01891">
    <property type="entry name" value="amidohydrolases"/>
    <property type="match status" value="1"/>
</dbReference>
<dbReference type="InterPro" id="IPR011650">
    <property type="entry name" value="Peptidase_M20_dimer"/>
</dbReference>
<proteinExistence type="predicted"/>
<organism evidence="3 4">
    <name type="scientific">Pontibacter toksunensis</name>
    <dbReference type="NCBI Taxonomy" id="1332631"/>
    <lineage>
        <taxon>Bacteria</taxon>
        <taxon>Pseudomonadati</taxon>
        <taxon>Bacteroidota</taxon>
        <taxon>Cytophagia</taxon>
        <taxon>Cytophagales</taxon>
        <taxon>Hymenobacteraceae</taxon>
        <taxon>Pontibacter</taxon>
    </lineage>
</organism>
<dbReference type="CDD" id="cd03886">
    <property type="entry name" value="M20_Acy1"/>
    <property type="match status" value="1"/>
</dbReference>
<dbReference type="Gene3D" id="3.30.70.360">
    <property type="match status" value="1"/>
</dbReference>
<feature type="domain" description="Peptidase M20 dimerisation" evidence="2">
    <location>
        <begin position="193"/>
        <end position="284"/>
    </location>
</feature>
<sequence length="395" mass="43090">MSIVDKVKELAQAYAPDTVQVRRHIHANPELSFEEHQTAAYVKQVLESYGLQPTAMAETGVVALIEGKNPGIRTVALRADMDALPIVEANDVAYKSRNEGVMHACGHDVHTASLLGAARILQELREEFEGTVKLIFQPGEEKFPGGASIMIKEGVLQNPAPEKIVGQHVFPMLPAGKVGFRSGMYMASADEIYITVKGKGGHAAMPEQNVDTVLIASHLIVALQQIVSRHASPKVPSVLSFGKVEAKGATNVIPDEVKIEGTFRTMNEVWRKEAHKRIKKLAEGLCESMGGSCYIDIKNGYPFLQNDPELTERARAAAEAYLGADNVVDLDLWMGAEDFAYYSQEVPACFYRLGTRNEERGIVSGVHTPTFDIDETALEAGIGLMAYVALQELNV</sequence>
<dbReference type="PANTHER" id="PTHR11014">
    <property type="entry name" value="PEPTIDASE M20 FAMILY MEMBER"/>
    <property type="match status" value="1"/>
</dbReference>
<dbReference type="PANTHER" id="PTHR11014:SF63">
    <property type="entry name" value="METALLOPEPTIDASE, PUTATIVE (AFU_ORTHOLOGUE AFUA_6G09600)-RELATED"/>
    <property type="match status" value="1"/>
</dbReference>
<keyword evidence="1" id="KW-0378">Hydrolase</keyword>
<dbReference type="Gene3D" id="3.40.630.10">
    <property type="entry name" value="Zn peptidases"/>
    <property type="match status" value="1"/>
</dbReference>
<dbReference type="Pfam" id="PF01546">
    <property type="entry name" value="Peptidase_M20"/>
    <property type="match status" value="1"/>
</dbReference>
<dbReference type="Pfam" id="PF07687">
    <property type="entry name" value="M20_dimer"/>
    <property type="match status" value="1"/>
</dbReference>
<dbReference type="PIRSF" id="PIRSF005962">
    <property type="entry name" value="Pept_M20D_amidohydro"/>
    <property type="match status" value="1"/>
</dbReference>
<name>A0ABW6BV56_9BACT</name>
<dbReference type="EMBL" id="JBHUOX010000004">
    <property type="protein sequence ID" value="MFD3000289.1"/>
    <property type="molecule type" value="Genomic_DNA"/>
</dbReference>
<keyword evidence="4" id="KW-1185">Reference proteome</keyword>
<evidence type="ECO:0000313" key="3">
    <source>
        <dbReference type="EMBL" id="MFD3000289.1"/>
    </source>
</evidence>
<gene>
    <name evidence="3" type="ORF">ACFS7Z_07945</name>
</gene>
<dbReference type="InterPro" id="IPR036264">
    <property type="entry name" value="Bact_exopeptidase_dim_dom"/>
</dbReference>
<protein>
    <submittedName>
        <fullName evidence="3">M20 family metallopeptidase</fullName>
    </submittedName>
</protein>
<evidence type="ECO:0000259" key="2">
    <source>
        <dbReference type="Pfam" id="PF07687"/>
    </source>
</evidence>
<evidence type="ECO:0000313" key="4">
    <source>
        <dbReference type="Proteomes" id="UP001597641"/>
    </source>
</evidence>
<dbReference type="InterPro" id="IPR002933">
    <property type="entry name" value="Peptidase_M20"/>
</dbReference>
<dbReference type="InterPro" id="IPR017439">
    <property type="entry name" value="Amidohydrolase"/>
</dbReference>
<dbReference type="RefSeq" id="WP_377483134.1">
    <property type="nucleotide sequence ID" value="NZ_JBHUOX010000004.1"/>
</dbReference>
<accession>A0ABW6BV56</accession>
<dbReference type="SUPFAM" id="SSF53187">
    <property type="entry name" value="Zn-dependent exopeptidases"/>
    <property type="match status" value="1"/>
</dbReference>
<reference evidence="4" key="1">
    <citation type="journal article" date="2019" name="Int. J. Syst. Evol. Microbiol.">
        <title>The Global Catalogue of Microorganisms (GCM) 10K type strain sequencing project: providing services to taxonomists for standard genome sequencing and annotation.</title>
        <authorList>
            <consortium name="The Broad Institute Genomics Platform"/>
            <consortium name="The Broad Institute Genome Sequencing Center for Infectious Disease"/>
            <person name="Wu L."/>
            <person name="Ma J."/>
        </authorList>
    </citation>
    <scope>NUCLEOTIDE SEQUENCE [LARGE SCALE GENOMIC DNA]</scope>
    <source>
        <strain evidence="4">KCTC 23984</strain>
    </source>
</reference>